<feature type="domain" description="Protein kinase" evidence="17">
    <location>
        <begin position="589"/>
        <end position="874"/>
    </location>
</feature>
<dbReference type="SUPFAM" id="SSF53822">
    <property type="entry name" value="Periplasmic binding protein-like I"/>
    <property type="match status" value="1"/>
</dbReference>
<dbReference type="GO" id="GO:0004016">
    <property type="term" value="F:adenylate cyclase activity"/>
    <property type="evidence" value="ECO:0007669"/>
    <property type="project" value="TreeGrafter"/>
</dbReference>
<dbReference type="SMART" id="SM00044">
    <property type="entry name" value="CYCc"/>
    <property type="match status" value="1"/>
</dbReference>
<evidence type="ECO:0000256" key="2">
    <source>
        <dbReference type="ARBA" id="ARBA00004479"/>
    </source>
</evidence>
<dbReference type="WBParaSite" id="Gr19_v10_g59.t1">
    <property type="protein sequence ID" value="Gr19_v10_g59.t1"/>
    <property type="gene ID" value="Gr19_v10_g59"/>
</dbReference>
<comment type="subcellular location">
    <subcellularLocation>
        <location evidence="2">Membrane</location>
        <topology evidence="2">Single-pass type I membrane protein</topology>
    </subcellularLocation>
</comment>
<dbReference type="InterPro" id="IPR029787">
    <property type="entry name" value="Nucleotide_cyclase"/>
</dbReference>
<evidence type="ECO:0000256" key="12">
    <source>
        <dbReference type="ARBA" id="ARBA00023293"/>
    </source>
</evidence>
<evidence type="ECO:0000256" key="5">
    <source>
        <dbReference type="ARBA" id="ARBA00022729"/>
    </source>
</evidence>
<dbReference type="GO" id="GO:0035556">
    <property type="term" value="P:intracellular signal transduction"/>
    <property type="evidence" value="ECO:0007669"/>
    <property type="project" value="InterPro"/>
</dbReference>
<evidence type="ECO:0000256" key="11">
    <source>
        <dbReference type="ARBA" id="ARBA00023239"/>
    </source>
</evidence>
<dbReference type="InterPro" id="IPR028082">
    <property type="entry name" value="Peripla_BP_I"/>
</dbReference>
<dbReference type="Proteomes" id="UP000887572">
    <property type="component" value="Unplaced"/>
</dbReference>
<dbReference type="Gene3D" id="1.10.510.10">
    <property type="entry name" value="Transferase(Phosphotransferase) domain 1"/>
    <property type="match status" value="1"/>
</dbReference>
<feature type="transmembrane region" description="Helical" evidence="15">
    <location>
        <begin position="656"/>
        <end position="673"/>
    </location>
</feature>
<evidence type="ECO:0000256" key="1">
    <source>
        <dbReference type="ARBA" id="ARBA00001436"/>
    </source>
</evidence>
<dbReference type="FunFam" id="3.30.70.1230:FF:000023">
    <property type="entry name" value="Guanylate cyclase"/>
    <property type="match status" value="1"/>
</dbReference>
<sequence>MKFFGISVLIFLVGFLLREYKCQNSAATTTTTLLTNATVGQIQIKVGLLFANGTQGMRTLFGFGQSAPAITLALNRANQEHLVDSLNFTFSWLMCDCFQPWAVGYATQLILQQNVDAIIGPPCVSSALVAGYDATFYNIPMFLWGPTVSSDLTNDTLYPTVLNTNVNSRLLSIAVRAVLAKYNWSEVSFVYTPDNQRMVCPYFQADFETLLNDDPNLSIVFKRKMDSSSESMRAALMALANRSRIVVACFDNVDDRRKFLLSITDLGLDGTTNSEFVFIIGSLRGLGMMQPGSSVGDNNKTAEYIPMWVQQNGLSNDGRDNDALLASRRIITVDLENQSNGQLDAFNRNMSAEFGKYPFYCGGKCMGGDGEQNPSNYARTLFDTTYAYFLALNNTMDSVGTNLGTLRNGTLLISMTKSMTFQGQTGTVVIDAYGNRQPTFYATMLDGTDTPTATINITIVQQQQQTNNTNGSAVPSSTTAFSTVTAIPLYTSDSAVWVNYGGKQPLTTPRCGYAGNECPQDISVYIYSGSGLILLLILATVAAIGIAIRAKLRERARLTRECLIPFAELRNLKELRSYEEINSEASKSMRSMHSSVSGSTKLTLGSNKKKLETECYAHFAYNREVVFGAKYPVKVRIGTEELGQLRKLRLVGNDNLNKFFGVCIDAPILYAIWKHCQRGSLKDLIAKEQYVGDTFVMVSLMRDLTNGLAALHQTFVGAHGMLSSENCLINDRWQVKISDFGLNMVRESQQMPRAKLLWTAPELLRQNNNRAGTVEGDVYSFSIICVELINRETVWNGTEREQDIDEILYRLKRSNNAIPYRPQIRPGDALRDQQSLVHLVRDCWAENAQERPKIERIRTILRQFNREGGSHSLMDYVFGMLEQYAGSLEQEVEERTKELVEEKRKSDILLCRMLPKQVADKLKLGESVEPESFQMATVLFSDVVSFTTLASKCTPLQVVNLLNNLYTTFDNIIDTFDTYKVETIGDGYLVCSGIPKRNGDHHAREIAELAFAFLRAVANFRIDHLHAERVNLRIGFHTGPVVAGVVGLTMPRYCLFGDTVNTASRMESNGKSAQIHISDASNHFLTKLIGGYVTEPRGEVIIKGKGVMETFWLLGHAADGATDSSPMYRTFVNDAK</sequence>
<keyword evidence="12 14" id="KW-0141">cGMP biosynthesis</keyword>
<feature type="signal peptide" evidence="16">
    <location>
        <begin position="1"/>
        <end position="22"/>
    </location>
</feature>
<evidence type="ECO:0000256" key="7">
    <source>
        <dbReference type="ARBA" id="ARBA00022989"/>
    </source>
</evidence>
<evidence type="ECO:0000256" key="9">
    <source>
        <dbReference type="ARBA" id="ARBA00023170"/>
    </source>
</evidence>
<evidence type="ECO:0000313" key="20">
    <source>
        <dbReference type="WBParaSite" id="Gr19_v10_g59.t1"/>
    </source>
</evidence>
<evidence type="ECO:0000256" key="8">
    <source>
        <dbReference type="ARBA" id="ARBA00023136"/>
    </source>
</evidence>
<feature type="domain" description="Guanylate cyclase" evidence="18">
    <location>
        <begin position="937"/>
        <end position="1067"/>
    </location>
</feature>
<keyword evidence="9" id="KW-0675">Receptor</keyword>
<evidence type="ECO:0000256" key="14">
    <source>
        <dbReference type="RuleBase" id="RU003431"/>
    </source>
</evidence>
<dbReference type="InterPro" id="IPR050401">
    <property type="entry name" value="Cyclic_nucleotide_synthase"/>
</dbReference>
<dbReference type="PANTHER" id="PTHR11920:SF501">
    <property type="entry name" value="GUANYLATE CYCLASE 32E"/>
    <property type="match status" value="1"/>
</dbReference>
<dbReference type="EC" id="4.6.1.2" evidence="3 14"/>
<dbReference type="GO" id="GO:0007635">
    <property type="term" value="P:chemosensory behavior"/>
    <property type="evidence" value="ECO:0007669"/>
    <property type="project" value="UniProtKB-ARBA"/>
</dbReference>
<dbReference type="GO" id="GO:0004383">
    <property type="term" value="F:guanylate cyclase activity"/>
    <property type="evidence" value="ECO:0007669"/>
    <property type="project" value="UniProtKB-EC"/>
</dbReference>
<dbReference type="InterPro" id="IPR011009">
    <property type="entry name" value="Kinase-like_dom_sf"/>
</dbReference>
<dbReference type="Pfam" id="PF07714">
    <property type="entry name" value="PK_Tyr_Ser-Thr"/>
    <property type="match status" value="1"/>
</dbReference>
<reference evidence="20" key="1">
    <citation type="submission" date="2022-11" db="UniProtKB">
        <authorList>
            <consortium name="WormBaseParasite"/>
        </authorList>
    </citation>
    <scope>IDENTIFICATION</scope>
</reference>
<name>A0A914I136_GLORO</name>
<keyword evidence="11 13" id="KW-0456">Lyase</keyword>
<dbReference type="InterPro" id="IPR000719">
    <property type="entry name" value="Prot_kinase_dom"/>
</dbReference>
<feature type="transmembrane region" description="Helical" evidence="15">
    <location>
        <begin position="524"/>
        <end position="548"/>
    </location>
</feature>
<dbReference type="InterPro" id="IPR001828">
    <property type="entry name" value="ANF_lig-bd_rcpt"/>
</dbReference>
<evidence type="ECO:0000259" key="17">
    <source>
        <dbReference type="PROSITE" id="PS50011"/>
    </source>
</evidence>
<dbReference type="PROSITE" id="PS50011">
    <property type="entry name" value="PROTEIN_KINASE_DOM"/>
    <property type="match status" value="1"/>
</dbReference>
<dbReference type="SUPFAM" id="SSF56112">
    <property type="entry name" value="Protein kinase-like (PK-like)"/>
    <property type="match status" value="1"/>
</dbReference>
<dbReference type="Gene3D" id="3.40.50.2300">
    <property type="match status" value="2"/>
</dbReference>
<keyword evidence="5 16" id="KW-0732">Signal</keyword>
<keyword evidence="19" id="KW-1185">Reference proteome</keyword>
<dbReference type="GO" id="GO:0005524">
    <property type="term" value="F:ATP binding"/>
    <property type="evidence" value="ECO:0007669"/>
    <property type="project" value="InterPro"/>
</dbReference>
<proteinExistence type="inferred from homology"/>
<comment type="similarity">
    <text evidence="13">Belongs to the adenylyl cyclase class-4/guanylyl cyclase family.</text>
</comment>
<evidence type="ECO:0000256" key="4">
    <source>
        <dbReference type="ARBA" id="ARBA00022692"/>
    </source>
</evidence>
<dbReference type="GO" id="GO:0001653">
    <property type="term" value="F:peptide receptor activity"/>
    <property type="evidence" value="ECO:0007669"/>
    <property type="project" value="TreeGrafter"/>
</dbReference>
<dbReference type="PROSITE" id="PS50125">
    <property type="entry name" value="GUANYLATE_CYCLASE_2"/>
    <property type="match status" value="1"/>
</dbReference>
<keyword evidence="10" id="KW-0325">Glycoprotein</keyword>
<evidence type="ECO:0000256" key="3">
    <source>
        <dbReference type="ARBA" id="ARBA00012202"/>
    </source>
</evidence>
<protein>
    <recommendedName>
        <fullName evidence="3 14">Guanylate cyclase</fullName>
        <ecNumber evidence="3 14">4.6.1.2</ecNumber>
    </recommendedName>
</protein>
<dbReference type="SUPFAM" id="SSF55073">
    <property type="entry name" value="Nucleotide cyclase"/>
    <property type="match status" value="1"/>
</dbReference>
<dbReference type="GO" id="GO:0005886">
    <property type="term" value="C:plasma membrane"/>
    <property type="evidence" value="ECO:0007669"/>
    <property type="project" value="TreeGrafter"/>
</dbReference>
<comment type="catalytic activity">
    <reaction evidence="1 14">
        <text>GTP = 3',5'-cyclic GMP + diphosphate</text>
        <dbReference type="Rhea" id="RHEA:13665"/>
        <dbReference type="ChEBI" id="CHEBI:33019"/>
        <dbReference type="ChEBI" id="CHEBI:37565"/>
        <dbReference type="ChEBI" id="CHEBI:57746"/>
        <dbReference type="EC" id="4.6.1.2"/>
    </reaction>
</comment>
<dbReference type="InterPro" id="IPR001245">
    <property type="entry name" value="Ser-Thr/Tyr_kinase_cat_dom"/>
</dbReference>
<evidence type="ECO:0000256" key="16">
    <source>
        <dbReference type="SAM" id="SignalP"/>
    </source>
</evidence>
<dbReference type="CDD" id="cd07302">
    <property type="entry name" value="CHD"/>
    <property type="match status" value="1"/>
</dbReference>
<dbReference type="PROSITE" id="PS00452">
    <property type="entry name" value="GUANYLATE_CYCLASE_1"/>
    <property type="match status" value="1"/>
</dbReference>
<feature type="chain" id="PRO_5036696175" description="Guanylate cyclase" evidence="16">
    <location>
        <begin position="23"/>
        <end position="1136"/>
    </location>
</feature>
<evidence type="ECO:0000259" key="18">
    <source>
        <dbReference type="PROSITE" id="PS50125"/>
    </source>
</evidence>
<keyword evidence="8 15" id="KW-0472">Membrane</keyword>
<dbReference type="PANTHER" id="PTHR11920">
    <property type="entry name" value="GUANYLYL CYCLASE"/>
    <property type="match status" value="1"/>
</dbReference>
<keyword evidence="6" id="KW-0547">Nucleotide-binding</keyword>
<dbReference type="CDD" id="cd06352">
    <property type="entry name" value="PBP1_NPR_GC-like"/>
    <property type="match status" value="1"/>
</dbReference>
<dbReference type="Pfam" id="PF00211">
    <property type="entry name" value="Guanylate_cyc"/>
    <property type="match status" value="1"/>
</dbReference>
<evidence type="ECO:0000313" key="19">
    <source>
        <dbReference type="Proteomes" id="UP000887572"/>
    </source>
</evidence>
<dbReference type="GO" id="GO:0006935">
    <property type="term" value="P:chemotaxis"/>
    <property type="evidence" value="ECO:0007669"/>
    <property type="project" value="UniProtKB-ARBA"/>
</dbReference>
<dbReference type="Pfam" id="PF01094">
    <property type="entry name" value="ANF_receptor"/>
    <property type="match status" value="1"/>
</dbReference>
<evidence type="ECO:0000256" key="10">
    <source>
        <dbReference type="ARBA" id="ARBA00023180"/>
    </source>
</evidence>
<keyword evidence="7 15" id="KW-1133">Transmembrane helix</keyword>
<dbReference type="Gene3D" id="3.30.70.1230">
    <property type="entry name" value="Nucleotide cyclase"/>
    <property type="match status" value="1"/>
</dbReference>
<evidence type="ECO:0000256" key="15">
    <source>
        <dbReference type="SAM" id="Phobius"/>
    </source>
</evidence>
<dbReference type="AlphaFoldDB" id="A0A914I136"/>
<evidence type="ECO:0000256" key="6">
    <source>
        <dbReference type="ARBA" id="ARBA00022741"/>
    </source>
</evidence>
<accession>A0A914I136</accession>
<dbReference type="InterPro" id="IPR018297">
    <property type="entry name" value="A/G_cyclase_CS"/>
</dbReference>
<organism evidence="19 20">
    <name type="scientific">Globodera rostochiensis</name>
    <name type="common">Golden nematode worm</name>
    <name type="synonym">Heterodera rostochiensis</name>
    <dbReference type="NCBI Taxonomy" id="31243"/>
    <lineage>
        <taxon>Eukaryota</taxon>
        <taxon>Metazoa</taxon>
        <taxon>Ecdysozoa</taxon>
        <taxon>Nematoda</taxon>
        <taxon>Chromadorea</taxon>
        <taxon>Rhabditida</taxon>
        <taxon>Tylenchina</taxon>
        <taxon>Tylenchomorpha</taxon>
        <taxon>Tylenchoidea</taxon>
        <taxon>Heteroderidae</taxon>
        <taxon>Heteroderinae</taxon>
        <taxon>Globodera</taxon>
    </lineage>
</organism>
<dbReference type="GO" id="GO:0007168">
    <property type="term" value="P:receptor guanylyl cyclase signaling pathway"/>
    <property type="evidence" value="ECO:0007669"/>
    <property type="project" value="TreeGrafter"/>
</dbReference>
<dbReference type="GO" id="GO:0004672">
    <property type="term" value="F:protein kinase activity"/>
    <property type="evidence" value="ECO:0007669"/>
    <property type="project" value="InterPro"/>
</dbReference>
<evidence type="ECO:0000256" key="13">
    <source>
        <dbReference type="RuleBase" id="RU000405"/>
    </source>
</evidence>
<dbReference type="Gene3D" id="6.10.250.780">
    <property type="match status" value="1"/>
</dbReference>
<dbReference type="InterPro" id="IPR001054">
    <property type="entry name" value="A/G_cyclase"/>
</dbReference>
<keyword evidence="4 15" id="KW-0812">Transmembrane</keyword>